<keyword evidence="1" id="KW-0812">Transmembrane</keyword>
<proteinExistence type="predicted"/>
<dbReference type="EMBL" id="VBWP01000005">
    <property type="protein sequence ID" value="TLG73792.1"/>
    <property type="molecule type" value="Genomic_DNA"/>
</dbReference>
<keyword evidence="3" id="KW-1185">Reference proteome</keyword>
<sequence length="229" mass="25989">MRRFLLAIFGIALSFLLLLTALETATFRLETYRELDAQYNIQKRASMSEEQLNATMADLLSYLFDSREVLDTRAIINGEERAVFNEKEILHMIDVKFLFKLAFGGQLLCGILVVGIAAYLIFKRQFFTRGTGIALLLTAIVNVILFAILAVLMQSDFTQYFTYFHEIFFSNDLWLLNPRTDVLIQMLPEAVFSTLAMQIGLLYAGSMAIVALIGGGFYFMNKKRKPANS</sequence>
<keyword evidence="1" id="KW-1133">Transmembrane helix</keyword>
<comment type="caution">
    <text evidence="2">The sequence shown here is derived from an EMBL/GenBank/DDBJ whole genome shotgun (WGS) entry which is preliminary data.</text>
</comment>
<evidence type="ECO:0000256" key="1">
    <source>
        <dbReference type="SAM" id="Phobius"/>
    </source>
</evidence>
<dbReference type="Pfam" id="PF07314">
    <property type="entry name" value="Lit"/>
    <property type="match status" value="1"/>
</dbReference>
<organism evidence="2 3">
    <name type="scientific">Culicoidibacter larvae</name>
    <dbReference type="NCBI Taxonomy" id="2579976"/>
    <lineage>
        <taxon>Bacteria</taxon>
        <taxon>Bacillati</taxon>
        <taxon>Bacillota</taxon>
        <taxon>Culicoidibacteria</taxon>
        <taxon>Culicoidibacterales</taxon>
        <taxon>Culicoidibacteraceae</taxon>
        <taxon>Culicoidibacter</taxon>
    </lineage>
</organism>
<feature type="transmembrane region" description="Helical" evidence="1">
    <location>
        <begin position="97"/>
        <end position="121"/>
    </location>
</feature>
<feature type="transmembrane region" description="Helical" evidence="1">
    <location>
        <begin position="133"/>
        <end position="153"/>
    </location>
</feature>
<feature type="transmembrane region" description="Helical" evidence="1">
    <location>
        <begin position="195"/>
        <end position="219"/>
    </location>
</feature>
<keyword evidence="1" id="KW-0472">Membrane</keyword>
<evidence type="ECO:0000313" key="3">
    <source>
        <dbReference type="Proteomes" id="UP000306912"/>
    </source>
</evidence>
<dbReference type="Proteomes" id="UP000306912">
    <property type="component" value="Unassembled WGS sequence"/>
</dbReference>
<dbReference type="NCBIfam" id="TIGR01906">
    <property type="entry name" value="integ_TIGR01906"/>
    <property type="match status" value="1"/>
</dbReference>
<dbReference type="OrthoDB" id="9813051at2"/>
<dbReference type="InParanoid" id="A0A5R8QB97"/>
<protein>
    <submittedName>
        <fullName evidence="2">TIGR01906 family membrane protein</fullName>
    </submittedName>
</protein>
<evidence type="ECO:0000313" key="2">
    <source>
        <dbReference type="EMBL" id="TLG73792.1"/>
    </source>
</evidence>
<dbReference type="InterPro" id="IPR010178">
    <property type="entry name" value="Lit"/>
</dbReference>
<dbReference type="RefSeq" id="WP_138190929.1">
    <property type="nucleotide sequence ID" value="NZ_VBWP01000005.1"/>
</dbReference>
<name>A0A5R8QB97_9FIRM</name>
<reference evidence="2 3" key="1">
    <citation type="submission" date="2019-05" db="EMBL/GenBank/DDBJ databases">
        <title>Culicoidintestinum kansasii gen. nov., sp. nov. from the gastrointestinal tract of the biting midge, Culicoides sonorensis.</title>
        <authorList>
            <person name="Neupane S."/>
            <person name="Ghosh A."/>
            <person name="Gunther S."/>
            <person name="Martin K."/>
            <person name="Zurek L."/>
        </authorList>
    </citation>
    <scope>NUCLEOTIDE SEQUENCE [LARGE SCALE GENOMIC DNA]</scope>
    <source>
        <strain evidence="2 3">CS-1</strain>
    </source>
</reference>
<accession>A0A5R8QB97</accession>
<gene>
    <name evidence="2" type="ORF">FEZ08_06570</name>
</gene>
<dbReference type="AlphaFoldDB" id="A0A5R8QB97"/>